<evidence type="ECO:0000256" key="10">
    <source>
        <dbReference type="ARBA" id="ARBA00023268"/>
    </source>
</evidence>
<evidence type="ECO:0000256" key="7">
    <source>
        <dbReference type="ARBA" id="ARBA00023002"/>
    </source>
</evidence>
<comment type="function">
    <text evidence="11">Catalyzes the oxidation of 5,10-methylenetetrahydrofolate to 5,10-methenyltetrahydrofolate and then the hydrolysis of 5,10-methenyltetrahydrofolate to 10-formyltetrahydrofolate.</text>
</comment>
<dbReference type="Gene3D" id="3.40.50.10860">
    <property type="entry name" value="Leucine Dehydrogenase, chain A, domain 1"/>
    <property type="match status" value="1"/>
</dbReference>
<dbReference type="GO" id="GO:0005829">
    <property type="term" value="C:cytosol"/>
    <property type="evidence" value="ECO:0007669"/>
    <property type="project" value="TreeGrafter"/>
</dbReference>
<dbReference type="CDD" id="cd01080">
    <property type="entry name" value="NAD_bind_m-THF_DH_Cyclohyd"/>
    <property type="match status" value="1"/>
</dbReference>
<evidence type="ECO:0000256" key="1">
    <source>
        <dbReference type="ARBA" id="ARBA00004777"/>
    </source>
</evidence>
<dbReference type="AlphaFoldDB" id="A0A9D1A918"/>
<gene>
    <name evidence="11" type="primary">folD</name>
    <name evidence="14" type="ORF">IAA70_07585</name>
</gene>
<keyword evidence="2 11" id="KW-0554">One-carbon metabolism</keyword>
<dbReference type="GO" id="GO:0004488">
    <property type="term" value="F:methylenetetrahydrofolate dehydrogenase (NADP+) activity"/>
    <property type="evidence" value="ECO:0007669"/>
    <property type="project" value="UniProtKB-UniRule"/>
</dbReference>
<comment type="caution">
    <text evidence="11">Lacks conserved residue(s) required for the propagation of feature annotation.</text>
</comment>
<feature type="domain" description="Tetrahydrofolate dehydrogenase/cyclohydrolase NAD(P)-binding" evidence="13">
    <location>
        <begin position="141"/>
        <end position="284"/>
    </location>
</feature>
<keyword evidence="10 11" id="KW-0511">Multifunctional enzyme</keyword>
<evidence type="ECO:0000259" key="12">
    <source>
        <dbReference type="Pfam" id="PF00763"/>
    </source>
</evidence>
<evidence type="ECO:0000256" key="3">
    <source>
        <dbReference type="ARBA" id="ARBA00022605"/>
    </source>
</evidence>
<dbReference type="HAMAP" id="MF_01576">
    <property type="entry name" value="THF_DHG_CYH"/>
    <property type="match status" value="1"/>
</dbReference>
<evidence type="ECO:0000259" key="13">
    <source>
        <dbReference type="Pfam" id="PF02882"/>
    </source>
</evidence>
<keyword evidence="3 11" id="KW-0028">Amino-acid biosynthesis</keyword>
<accession>A0A9D1A918</accession>
<dbReference type="SUPFAM" id="SSF51735">
    <property type="entry name" value="NAD(P)-binding Rossmann-fold domains"/>
    <property type="match status" value="1"/>
</dbReference>
<keyword evidence="5 11" id="KW-0378">Hydrolase</keyword>
<protein>
    <recommendedName>
        <fullName evidence="11">Bifunctional protein FolD</fullName>
    </recommendedName>
    <domain>
        <recommendedName>
            <fullName evidence="11">Methylenetetrahydrofolate dehydrogenase</fullName>
            <ecNumber evidence="11">1.5.1.5</ecNumber>
        </recommendedName>
    </domain>
    <domain>
        <recommendedName>
            <fullName evidence="11">Methenyltetrahydrofolate cyclohydrolase</fullName>
            <ecNumber evidence="11">3.5.4.9</ecNumber>
        </recommendedName>
    </domain>
</protein>
<keyword evidence="4 11" id="KW-0658">Purine biosynthesis</keyword>
<feature type="domain" description="Tetrahydrofolate dehydrogenase/cyclohydrolase catalytic" evidence="12">
    <location>
        <begin position="6"/>
        <end position="121"/>
    </location>
</feature>
<keyword evidence="7 11" id="KW-0560">Oxidoreductase</keyword>
<dbReference type="InterPro" id="IPR020631">
    <property type="entry name" value="THF_DH/CycHdrlase_NAD-bd_dom"/>
</dbReference>
<dbReference type="Pfam" id="PF00763">
    <property type="entry name" value="THF_DHG_CYH"/>
    <property type="match status" value="1"/>
</dbReference>
<comment type="caution">
    <text evidence="14">The sequence shown here is derived from an EMBL/GenBank/DDBJ whole genome shotgun (WGS) entry which is preliminary data.</text>
</comment>
<keyword evidence="9 11" id="KW-0486">Methionine biosynthesis</keyword>
<dbReference type="Proteomes" id="UP000824258">
    <property type="component" value="Unassembled WGS sequence"/>
</dbReference>
<proteinExistence type="inferred from homology"/>
<sequence>MAKLLLGKEVNAELNARIIEQCNALKAQGVQPTLAIVRCGERPDDLSYERGATKRADTLGVAVEKFLLPEDVTKEALLKTIDEINANDKIHGVLLFRPLPKHLKADQDEICNRLDPAKDVDGMTDGSNAGVFMGKKLGFAPCTPAACMEILDHYGIDLTGKKAVVIGRSLVVGKPAAMMLMGKNATVTVCHTRTKDVPAEARQADVLISAAGVLKSLTKDYVRPGQIVIDVSINWDAEKNGIAGDAVFDEVEPIVDAITPVPGGVGAVTTSVLIGHVVEAAQRSLEI</sequence>
<dbReference type="GO" id="GO:0035999">
    <property type="term" value="P:tetrahydrofolate interconversion"/>
    <property type="evidence" value="ECO:0007669"/>
    <property type="project" value="UniProtKB-UniRule"/>
</dbReference>
<dbReference type="InterPro" id="IPR000672">
    <property type="entry name" value="THF_DH/CycHdrlase"/>
</dbReference>
<dbReference type="GO" id="GO:0004477">
    <property type="term" value="F:methenyltetrahydrofolate cyclohydrolase activity"/>
    <property type="evidence" value="ECO:0007669"/>
    <property type="project" value="UniProtKB-UniRule"/>
</dbReference>
<comment type="pathway">
    <text evidence="1 11">One-carbon metabolism; tetrahydrofolate interconversion.</text>
</comment>
<comment type="similarity">
    <text evidence="11">Belongs to the tetrahydrofolate dehydrogenase/cyclohydrolase family.</text>
</comment>
<dbReference type="PRINTS" id="PR00085">
    <property type="entry name" value="THFDHDRGNASE"/>
</dbReference>
<comment type="catalytic activity">
    <reaction evidence="11">
        <text>(6R)-5,10-methenyltetrahydrofolate + H2O = (6R)-10-formyltetrahydrofolate + H(+)</text>
        <dbReference type="Rhea" id="RHEA:23700"/>
        <dbReference type="ChEBI" id="CHEBI:15377"/>
        <dbReference type="ChEBI" id="CHEBI:15378"/>
        <dbReference type="ChEBI" id="CHEBI:57455"/>
        <dbReference type="ChEBI" id="CHEBI:195366"/>
        <dbReference type="EC" id="3.5.4.9"/>
    </reaction>
</comment>
<evidence type="ECO:0000256" key="9">
    <source>
        <dbReference type="ARBA" id="ARBA00023167"/>
    </source>
</evidence>
<dbReference type="GO" id="GO:0009086">
    <property type="term" value="P:methionine biosynthetic process"/>
    <property type="evidence" value="ECO:0007669"/>
    <property type="project" value="UniProtKB-KW"/>
</dbReference>
<reference evidence="14" key="2">
    <citation type="journal article" date="2021" name="PeerJ">
        <title>Extensive microbial diversity within the chicken gut microbiome revealed by metagenomics and culture.</title>
        <authorList>
            <person name="Gilroy R."/>
            <person name="Ravi A."/>
            <person name="Getino M."/>
            <person name="Pursley I."/>
            <person name="Horton D.L."/>
            <person name="Alikhan N.F."/>
            <person name="Baker D."/>
            <person name="Gharbi K."/>
            <person name="Hall N."/>
            <person name="Watson M."/>
            <person name="Adriaenssens E.M."/>
            <person name="Foster-Nyarko E."/>
            <person name="Jarju S."/>
            <person name="Secka A."/>
            <person name="Antonio M."/>
            <person name="Oren A."/>
            <person name="Chaudhuri R.R."/>
            <person name="La Ragione R."/>
            <person name="Hildebrand F."/>
            <person name="Pallen M.J."/>
        </authorList>
    </citation>
    <scope>NUCLEOTIDE SEQUENCE</scope>
    <source>
        <strain evidence="14">ChiHjej9B8-7071</strain>
    </source>
</reference>
<feature type="binding site" evidence="11">
    <location>
        <begin position="167"/>
        <end position="169"/>
    </location>
    <ligand>
        <name>NADP(+)</name>
        <dbReference type="ChEBI" id="CHEBI:58349"/>
    </ligand>
</feature>
<evidence type="ECO:0000256" key="4">
    <source>
        <dbReference type="ARBA" id="ARBA00022755"/>
    </source>
</evidence>
<evidence type="ECO:0000256" key="6">
    <source>
        <dbReference type="ARBA" id="ARBA00022857"/>
    </source>
</evidence>
<name>A0A9D1A918_9FIRM</name>
<dbReference type="EMBL" id="DVGD01000247">
    <property type="protein sequence ID" value="HIR10251.1"/>
    <property type="molecule type" value="Genomic_DNA"/>
</dbReference>
<dbReference type="InterPro" id="IPR036291">
    <property type="entry name" value="NAD(P)-bd_dom_sf"/>
</dbReference>
<evidence type="ECO:0000313" key="15">
    <source>
        <dbReference type="Proteomes" id="UP000824258"/>
    </source>
</evidence>
<keyword evidence="8 11" id="KW-0368">Histidine biosynthesis</keyword>
<dbReference type="PANTHER" id="PTHR48099:SF5">
    <property type="entry name" value="C-1-TETRAHYDROFOLATE SYNTHASE, CYTOPLASMIC"/>
    <property type="match status" value="1"/>
</dbReference>
<dbReference type="EC" id="1.5.1.5" evidence="11"/>
<evidence type="ECO:0000313" key="14">
    <source>
        <dbReference type="EMBL" id="HIR10251.1"/>
    </source>
</evidence>
<dbReference type="Pfam" id="PF02882">
    <property type="entry name" value="THF_DHG_CYH_C"/>
    <property type="match status" value="1"/>
</dbReference>
<dbReference type="SUPFAM" id="SSF53223">
    <property type="entry name" value="Aminoacid dehydrogenase-like, N-terminal domain"/>
    <property type="match status" value="1"/>
</dbReference>
<evidence type="ECO:0000256" key="11">
    <source>
        <dbReference type="HAMAP-Rule" id="MF_01576"/>
    </source>
</evidence>
<dbReference type="GO" id="GO:0000105">
    <property type="term" value="P:L-histidine biosynthetic process"/>
    <property type="evidence" value="ECO:0007669"/>
    <property type="project" value="UniProtKB-KW"/>
</dbReference>
<dbReference type="InterPro" id="IPR046346">
    <property type="entry name" value="Aminoacid_DH-like_N_sf"/>
</dbReference>
<feature type="binding site" evidence="11">
    <location>
        <position position="233"/>
    </location>
    <ligand>
        <name>NADP(+)</name>
        <dbReference type="ChEBI" id="CHEBI:58349"/>
    </ligand>
</feature>
<dbReference type="InterPro" id="IPR020630">
    <property type="entry name" value="THF_DH/CycHdrlase_cat_dom"/>
</dbReference>
<comment type="catalytic activity">
    <reaction evidence="11">
        <text>(6R)-5,10-methylene-5,6,7,8-tetrahydrofolate + NADP(+) = (6R)-5,10-methenyltetrahydrofolate + NADPH</text>
        <dbReference type="Rhea" id="RHEA:22812"/>
        <dbReference type="ChEBI" id="CHEBI:15636"/>
        <dbReference type="ChEBI" id="CHEBI:57455"/>
        <dbReference type="ChEBI" id="CHEBI:57783"/>
        <dbReference type="ChEBI" id="CHEBI:58349"/>
        <dbReference type="EC" id="1.5.1.5"/>
    </reaction>
</comment>
<keyword evidence="6 11" id="KW-0521">NADP</keyword>
<evidence type="ECO:0000256" key="5">
    <source>
        <dbReference type="ARBA" id="ARBA00022801"/>
    </source>
</evidence>
<evidence type="ECO:0000256" key="2">
    <source>
        <dbReference type="ARBA" id="ARBA00022563"/>
    </source>
</evidence>
<dbReference type="PANTHER" id="PTHR48099">
    <property type="entry name" value="C-1-TETRAHYDROFOLATE SYNTHASE, CYTOPLASMIC-RELATED"/>
    <property type="match status" value="1"/>
</dbReference>
<reference evidence="14" key="1">
    <citation type="submission" date="2020-10" db="EMBL/GenBank/DDBJ databases">
        <authorList>
            <person name="Gilroy R."/>
        </authorList>
    </citation>
    <scope>NUCLEOTIDE SEQUENCE</scope>
    <source>
        <strain evidence="14">ChiHjej9B8-7071</strain>
    </source>
</reference>
<comment type="subunit">
    <text evidence="11">Homodimer.</text>
</comment>
<evidence type="ECO:0000256" key="8">
    <source>
        <dbReference type="ARBA" id="ARBA00023102"/>
    </source>
</evidence>
<dbReference type="GO" id="GO:0006164">
    <property type="term" value="P:purine nucleotide biosynthetic process"/>
    <property type="evidence" value="ECO:0007669"/>
    <property type="project" value="UniProtKB-KW"/>
</dbReference>
<dbReference type="Gene3D" id="3.40.50.720">
    <property type="entry name" value="NAD(P)-binding Rossmann-like Domain"/>
    <property type="match status" value="1"/>
</dbReference>
<dbReference type="EC" id="3.5.4.9" evidence="11"/>
<organism evidence="14 15">
    <name type="scientific">Candidatus Avoscillospira stercoripullorum</name>
    <dbReference type="NCBI Taxonomy" id="2840709"/>
    <lineage>
        <taxon>Bacteria</taxon>
        <taxon>Bacillati</taxon>
        <taxon>Bacillota</taxon>
        <taxon>Clostridia</taxon>
        <taxon>Eubacteriales</taxon>
        <taxon>Oscillospiraceae</taxon>
        <taxon>Oscillospiraceae incertae sedis</taxon>
        <taxon>Candidatus Avoscillospira</taxon>
    </lineage>
</organism>